<dbReference type="Pfam" id="PF00053">
    <property type="entry name" value="EGF_laminin"/>
    <property type="match status" value="3"/>
</dbReference>
<dbReference type="PANTHER" id="PTHR24035:SF127">
    <property type="entry name" value="LAMININ SUBUNIT ALPHA-5-RELATED"/>
    <property type="match status" value="1"/>
</dbReference>
<dbReference type="Gene3D" id="2.170.300.10">
    <property type="entry name" value="Tie2 ligand-binding domain superfamily"/>
    <property type="match status" value="1"/>
</dbReference>
<dbReference type="SMART" id="SM00008">
    <property type="entry name" value="HormR"/>
    <property type="match status" value="1"/>
</dbReference>
<proteinExistence type="predicted"/>
<dbReference type="SUPFAM" id="SSF57196">
    <property type="entry name" value="EGF/Laminin"/>
    <property type="match status" value="1"/>
</dbReference>
<dbReference type="Proteomes" id="UP000887565">
    <property type="component" value="Unplaced"/>
</dbReference>
<dbReference type="GO" id="GO:0016020">
    <property type="term" value="C:membrane"/>
    <property type="evidence" value="ECO:0007669"/>
    <property type="project" value="InterPro"/>
</dbReference>
<feature type="domain" description="G-protein coupled receptors family 2 profile 1" evidence="3">
    <location>
        <begin position="196"/>
        <end position="272"/>
    </location>
</feature>
<dbReference type="Gene3D" id="4.10.1240.10">
    <property type="entry name" value="GPCR, family 2, extracellular hormone receptor domain"/>
    <property type="match status" value="1"/>
</dbReference>
<keyword evidence="1" id="KW-0245">EGF-like domain</keyword>
<dbReference type="InterPro" id="IPR001879">
    <property type="entry name" value="GPCR_2_extracellular_dom"/>
</dbReference>
<dbReference type="InterPro" id="IPR036445">
    <property type="entry name" value="GPCR_2_extracell_dom_sf"/>
</dbReference>
<dbReference type="PROSITE" id="PS50026">
    <property type="entry name" value="EGF_3"/>
    <property type="match status" value="1"/>
</dbReference>
<accession>A0A915HH26</accession>
<dbReference type="InterPro" id="IPR052108">
    <property type="entry name" value="MEGF/SIB"/>
</dbReference>
<sequence>GVFIGRTLHEPEYLSVKTVYNVKRGCPRLENCLECPKNAKCDAKKSKCQCLPGFYGPHCEFEVCSKHLNPCLNGARCQLNNASVFYCECLFGFWGDRCQFKDPLAINGGRCPKTWFGHYPLCVPCKCDPAKNNDQDCDKVTGQCYCKPYYYKKEPNSDICLPCKCHFPTGASSLMCDDFTGQCKCKNRIKGRRCTECSRKNEQINRKIGKCETVKYHCPESFHSEVLWPRTSFNTTVTVRCPKGTSGYAQRTCLSDTIFWSEPMLINCTSKRFEYLDDMLSQIESTSLQLNSYLSQQIASYLNNLTSKSLDILYGRDLHITHNLLLRLIEEELKSDVISREYGRTQDKKFIKNIVASSSEILKQDVAKLWLQNYDHEPTIEVLKQVELLDKYGTFYAKSISAGSLMKPFRIDSENI</sequence>
<dbReference type="Pfam" id="PF16489">
    <property type="entry name" value="GAIN"/>
    <property type="match status" value="1"/>
</dbReference>
<dbReference type="PROSITE" id="PS00022">
    <property type="entry name" value="EGF_1"/>
    <property type="match status" value="1"/>
</dbReference>
<evidence type="ECO:0000259" key="3">
    <source>
        <dbReference type="PROSITE" id="PS50227"/>
    </source>
</evidence>
<evidence type="ECO:0000313" key="5">
    <source>
        <dbReference type="WBParaSite" id="nRc.2.0.1.t00918-RA"/>
    </source>
</evidence>
<organism evidence="4 5">
    <name type="scientific">Romanomermis culicivorax</name>
    <name type="common">Nematode worm</name>
    <dbReference type="NCBI Taxonomy" id="13658"/>
    <lineage>
        <taxon>Eukaryota</taxon>
        <taxon>Metazoa</taxon>
        <taxon>Ecdysozoa</taxon>
        <taxon>Nematoda</taxon>
        <taxon>Enoplea</taxon>
        <taxon>Dorylaimia</taxon>
        <taxon>Mermithida</taxon>
        <taxon>Mermithoidea</taxon>
        <taxon>Mermithidae</taxon>
        <taxon>Romanomermis</taxon>
    </lineage>
</organism>
<evidence type="ECO:0000256" key="1">
    <source>
        <dbReference type="PROSITE-ProRule" id="PRU00076"/>
    </source>
</evidence>
<dbReference type="Pfam" id="PF02793">
    <property type="entry name" value="HRM"/>
    <property type="match status" value="1"/>
</dbReference>
<dbReference type="SUPFAM" id="SSF111418">
    <property type="entry name" value="Hormone receptor domain"/>
    <property type="match status" value="1"/>
</dbReference>
<feature type="domain" description="EGF-like" evidence="2">
    <location>
        <begin position="60"/>
        <end position="99"/>
    </location>
</feature>
<keyword evidence="1" id="KW-1015">Disulfide bond</keyword>
<dbReference type="InterPro" id="IPR032471">
    <property type="entry name" value="AGRL2-4_GAIN_subdom_A"/>
</dbReference>
<dbReference type="InterPro" id="IPR000742">
    <property type="entry name" value="EGF"/>
</dbReference>
<protein>
    <submittedName>
        <fullName evidence="5">Uncharacterized protein</fullName>
    </submittedName>
</protein>
<dbReference type="Gene3D" id="2.10.25.10">
    <property type="entry name" value="Laminin"/>
    <property type="match status" value="1"/>
</dbReference>
<name>A0A915HH26_ROMCU</name>
<dbReference type="AlphaFoldDB" id="A0A915HH26"/>
<reference evidence="5" key="1">
    <citation type="submission" date="2022-11" db="UniProtKB">
        <authorList>
            <consortium name="WormBaseParasite"/>
        </authorList>
    </citation>
    <scope>IDENTIFICATION</scope>
</reference>
<dbReference type="PROSITE" id="PS50227">
    <property type="entry name" value="G_PROTEIN_RECEP_F2_3"/>
    <property type="match status" value="1"/>
</dbReference>
<evidence type="ECO:0000259" key="2">
    <source>
        <dbReference type="PROSITE" id="PS50026"/>
    </source>
</evidence>
<dbReference type="SMART" id="SM00181">
    <property type="entry name" value="EGF"/>
    <property type="match status" value="2"/>
</dbReference>
<dbReference type="WBParaSite" id="nRc.2.0.1.t00918-RA">
    <property type="protein sequence ID" value="nRc.2.0.1.t00918-RA"/>
    <property type="gene ID" value="nRc.2.0.1.g00918"/>
</dbReference>
<dbReference type="CDD" id="cd00055">
    <property type="entry name" value="EGF_Lam"/>
    <property type="match status" value="2"/>
</dbReference>
<evidence type="ECO:0000313" key="4">
    <source>
        <dbReference type="Proteomes" id="UP000887565"/>
    </source>
</evidence>
<keyword evidence="4" id="KW-1185">Reference proteome</keyword>
<dbReference type="GO" id="GO:0004930">
    <property type="term" value="F:G protein-coupled receptor activity"/>
    <property type="evidence" value="ECO:0007669"/>
    <property type="project" value="InterPro"/>
</dbReference>
<dbReference type="PRINTS" id="PR00011">
    <property type="entry name" value="EGFLAMININ"/>
</dbReference>
<dbReference type="PROSITE" id="PS01186">
    <property type="entry name" value="EGF_2"/>
    <property type="match status" value="1"/>
</dbReference>
<comment type="caution">
    <text evidence="1">Lacks conserved residue(s) required for the propagation of feature annotation.</text>
</comment>
<feature type="disulfide bond" evidence="1">
    <location>
        <begin position="89"/>
        <end position="98"/>
    </location>
</feature>
<dbReference type="InterPro" id="IPR002049">
    <property type="entry name" value="LE_dom"/>
</dbReference>
<dbReference type="PANTHER" id="PTHR24035">
    <property type="entry name" value="MULTIPLE EPIDERMAL GROWTH FACTOR-LIKE DOMAINS PROTEIN"/>
    <property type="match status" value="1"/>
</dbReference>